<proteinExistence type="predicted"/>
<accession>A0A2G5VEP2</accession>
<gene>
    <name evidence="1" type="primary">Cnig_chr_I.g1223</name>
    <name evidence="1" type="ORF">B9Z55_001223</name>
</gene>
<comment type="caution">
    <text evidence="1">The sequence shown here is derived from an EMBL/GenBank/DDBJ whole genome shotgun (WGS) entry which is preliminary data.</text>
</comment>
<dbReference type="Proteomes" id="UP000230233">
    <property type="component" value="Chromosome I"/>
</dbReference>
<evidence type="ECO:0000313" key="1">
    <source>
        <dbReference type="EMBL" id="PIC50245.1"/>
    </source>
</evidence>
<keyword evidence="2" id="KW-1185">Reference proteome</keyword>
<dbReference type="EMBL" id="PDUG01000001">
    <property type="protein sequence ID" value="PIC50245.1"/>
    <property type="molecule type" value="Genomic_DNA"/>
</dbReference>
<reference evidence="2" key="1">
    <citation type="submission" date="2017-10" db="EMBL/GenBank/DDBJ databases">
        <title>Rapid genome shrinkage in a self-fertile nematode reveals novel sperm competition proteins.</title>
        <authorList>
            <person name="Yin D."/>
            <person name="Schwarz E.M."/>
            <person name="Thomas C.G."/>
            <person name="Felde R.L."/>
            <person name="Korf I.F."/>
            <person name="Cutter A.D."/>
            <person name="Schartner C.M."/>
            <person name="Ralston E.J."/>
            <person name="Meyer B.J."/>
            <person name="Haag E.S."/>
        </authorList>
    </citation>
    <scope>NUCLEOTIDE SEQUENCE [LARGE SCALE GENOMIC DNA]</scope>
    <source>
        <strain evidence="2">JU1422</strain>
    </source>
</reference>
<sequence length="214" mass="24862">MNLREARGGRLAFISNVLPHLSKCGCIKKGMNMRLDELLVQRERDRKFRAPNSDERERSKKRRLVGRSFERKRSIVESVRKCASQGVKWRATRCSHTRSACRILGRSAHTVYCSETIFRIKIEEKGSKRTIFCRKSVIRRKRSFKNLQKFFDCGGARYRLVTSRLAPSAKTLVSLASFDTFSTRTNSLTVFLTPHQRKFQISPKNCHHSVPREI</sequence>
<organism evidence="1 2">
    <name type="scientific">Caenorhabditis nigoni</name>
    <dbReference type="NCBI Taxonomy" id="1611254"/>
    <lineage>
        <taxon>Eukaryota</taxon>
        <taxon>Metazoa</taxon>
        <taxon>Ecdysozoa</taxon>
        <taxon>Nematoda</taxon>
        <taxon>Chromadorea</taxon>
        <taxon>Rhabditida</taxon>
        <taxon>Rhabditina</taxon>
        <taxon>Rhabditomorpha</taxon>
        <taxon>Rhabditoidea</taxon>
        <taxon>Rhabditidae</taxon>
        <taxon>Peloderinae</taxon>
        <taxon>Caenorhabditis</taxon>
    </lineage>
</organism>
<name>A0A2G5VEP2_9PELO</name>
<dbReference type="AlphaFoldDB" id="A0A2G5VEP2"/>
<evidence type="ECO:0000313" key="2">
    <source>
        <dbReference type="Proteomes" id="UP000230233"/>
    </source>
</evidence>
<protein>
    <submittedName>
        <fullName evidence="1">Uncharacterized protein</fullName>
    </submittedName>
</protein>